<evidence type="ECO:0000313" key="3">
    <source>
        <dbReference type="WBParaSite" id="HPLM_0000964501-mRNA-1"/>
    </source>
</evidence>
<gene>
    <name evidence="1" type="ORF">HPLM_LOCUS9637</name>
</gene>
<accession>A0A0N4WFW0</accession>
<reference evidence="1 2" key="2">
    <citation type="submission" date="2018-11" db="EMBL/GenBank/DDBJ databases">
        <authorList>
            <consortium name="Pathogen Informatics"/>
        </authorList>
    </citation>
    <scope>NUCLEOTIDE SEQUENCE [LARGE SCALE GENOMIC DNA]</scope>
    <source>
        <strain evidence="1 2">MHpl1</strain>
    </source>
</reference>
<sequence length="79" mass="8387">MQSCLSFLRGFSLSSSALALLSLAAFRGFPKLALIADAERSREAASVAPLPLLDPVFFAEAERFLGALFGAPRHPPILA</sequence>
<proteinExistence type="predicted"/>
<evidence type="ECO:0000313" key="2">
    <source>
        <dbReference type="Proteomes" id="UP000268014"/>
    </source>
</evidence>
<name>A0A0N4WFW0_HAEPC</name>
<dbReference type="Proteomes" id="UP000268014">
    <property type="component" value="Unassembled WGS sequence"/>
</dbReference>
<protein>
    <submittedName>
        <fullName evidence="3">Secreted protein</fullName>
    </submittedName>
</protein>
<dbReference type="AlphaFoldDB" id="A0A0N4WFW0"/>
<evidence type="ECO:0000313" key="1">
    <source>
        <dbReference type="EMBL" id="VDO38017.1"/>
    </source>
</evidence>
<organism evidence="3">
    <name type="scientific">Haemonchus placei</name>
    <name type="common">Barber's pole worm</name>
    <dbReference type="NCBI Taxonomy" id="6290"/>
    <lineage>
        <taxon>Eukaryota</taxon>
        <taxon>Metazoa</taxon>
        <taxon>Ecdysozoa</taxon>
        <taxon>Nematoda</taxon>
        <taxon>Chromadorea</taxon>
        <taxon>Rhabditida</taxon>
        <taxon>Rhabditina</taxon>
        <taxon>Rhabditomorpha</taxon>
        <taxon>Strongyloidea</taxon>
        <taxon>Trichostrongylidae</taxon>
        <taxon>Haemonchus</taxon>
    </lineage>
</organism>
<dbReference type="WBParaSite" id="HPLM_0000964501-mRNA-1">
    <property type="protein sequence ID" value="HPLM_0000964501-mRNA-1"/>
    <property type="gene ID" value="HPLM_0000964501"/>
</dbReference>
<reference evidence="3" key="1">
    <citation type="submission" date="2017-02" db="UniProtKB">
        <authorList>
            <consortium name="WormBaseParasite"/>
        </authorList>
    </citation>
    <scope>IDENTIFICATION</scope>
</reference>
<keyword evidence="2" id="KW-1185">Reference proteome</keyword>
<dbReference type="EMBL" id="UZAF01017110">
    <property type="protein sequence ID" value="VDO38017.1"/>
    <property type="molecule type" value="Genomic_DNA"/>
</dbReference>